<organism evidence="3 4">
    <name type="scientific">Williamsia herbipolensis</name>
    <dbReference type="NCBI Taxonomy" id="1603258"/>
    <lineage>
        <taxon>Bacteria</taxon>
        <taxon>Bacillati</taxon>
        <taxon>Actinomycetota</taxon>
        <taxon>Actinomycetes</taxon>
        <taxon>Mycobacteriales</taxon>
        <taxon>Nocardiaceae</taxon>
        <taxon>Williamsia</taxon>
    </lineage>
</organism>
<feature type="chain" id="PRO_5043413394" evidence="1">
    <location>
        <begin position="25"/>
        <end position="267"/>
    </location>
</feature>
<proteinExistence type="predicted"/>
<dbReference type="RefSeq" id="WP_328857217.1">
    <property type="nucleotide sequence ID" value="NZ_CP108021.1"/>
</dbReference>
<feature type="signal peptide" evidence="1">
    <location>
        <begin position="1"/>
        <end position="24"/>
    </location>
</feature>
<protein>
    <submittedName>
        <fullName evidence="3">RsiV family protein</fullName>
    </submittedName>
</protein>
<dbReference type="EMBL" id="CP108021">
    <property type="protein sequence ID" value="WUM19765.1"/>
    <property type="molecule type" value="Genomic_DNA"/>
</dbReference>
<feature type="domain" description="DUF3298" evidence="2">
    <location>
        <begin position="185"/>
        <end position="251"/>
    </location>
</feature>
<dbReference type="InterPro" id="IPR021729">
    <property type="entry name" value="DUF3298"/>
</dbReference>
<sequence>MRVVRLSGCLTVAALLAMSLASCSSTDGTATPAPSTRVVTVTASPSASASSAAPSTTTATSSAYTATTARITGANQRAAWDVTIPQLSGGTPAVTAEFNQSMRAALQDQIDAQYDPHSGFTLSNGYSKGPFHIGQRVISAEQITGWIANPPGAHGDSLISTVTIDADNAKPITLQDAFGNLDAGLQRLSSEAAKILPTTNAGPEYQREGMAPTLTNYANWTASPDGMRIHFGDYQVGAYAAGLITITVPWSALSDVLAPGMQDVLSS</sequence>
<keyword evidence="4" id="KW-1185">Reference proteome</keyword>
<dbReference type="KEGG" id="whr:OG579_19035"/>
<reference evidence="3 4" key="1">
    <citation type="submission" date="2022-10" db="EMBL/GenBank/DDBJ databases">
        <title>The complete genomes of actinobacterial strains from the NBC collection.</title>
        <authorList>
            <person name="Joergensen T.S."/>
            <person name="Alvarez Arevalo M."/>
            <person name="Sterndorff E.B."/>
            <person name="Faurdal D."/>
            <person name="Vuksanovic O."/>
            <person name="Mourched A.-S."/>
            <person name="Charusanti P."/>
            <person name="Shaw S."/>
            <person name="Blin K."/>
            <person name="Weber T."/>
        </authorList>
    </citation>
    <scope>NUCLEOTIDE SEQUENCE [LARGE SCALE GENOMIC DNA]</scope>
    <source>
        <strain evidence="3 4">NBC_00319</strain>
    </source>
</reference>
<accession>A0AAU4K126</accession>
<keyword evidence="1" id="KW-0732">Signal</keyword>
<evidence type="ECO:0000259" key="2">
    <source>
        <dbReference type="Pfam" id="PF11738"/>
    </source>
</evidence>
<dbReference type="PROSITE" id="PS51257">
    <property type="entry name" value="PROKAR_LIPOPROTEIN"/>
    <property type="match status" value="1"/>
</dbReference>
<evidence type="ECO:0000313" key="4">
    <source>
        <dbReference type="Proteomes" id="UP001432128"/>
    </source>
</evidence>
<dbReference type="InterPro" id="IPR037126">
    <property type="entry name" value="PdaC/RsiV-like_sf"/>
</dbReference>
<dbReference type="Proteomes" id="UP001432128">
    <property type="component" value="Chromosome"/>
</dbReference>
<dbReference type="Pfam" id="PF11738">
    <property type="entry name" value="DUF3298"/>
    <property type="match status" value="1"/>
</dbReference>
<dbReference type="Gene3D" id="3.90.640.20">
    <property type="entry name" value="Heat-shock cognate protein, ATPase"/>
    <property type="match status" value="1"/>
</dbReference>
<evidence type="ECO:0000256" key="1">
    <source>
        <dbReference type="SAM" id="SignalP"/>
    </source>
</evidence>
<dbReference type="AlphaFoldDB" id="A0AAU4K126"/>
<name>A0AAU4K126_9NOCA</name>
<evidence type="ECO:0000313" key="3">
    <source>
        <dbReference type="EMBL" id="WUM19765.1"/>
    </source>
</evidence>
<gene>
    <name evidence="3" type="ORF">OG579_19035</name>
</gene>